<sequence length="313" mass="34809">MSRSTSVNGKWVCECIICRVFIYPILKIKEKKSSKEEVKSEEIEELSSPESVEIETEKASSSIPSINLEKLSESIVSQLSSTIESKLGNINQRIDMIENEVKNVQENFAKSLDDVRNALVDVRAALAEFMNPFNVLKSSTTIQNKSDRSEIKKEFLSLFEKLLYRGGNGIATNVSEQAKGSTAVSKDTDVTNIAEAVSSLGIEFSKGVKRLGLGGIIKLMKWIDDMIDRVPRDVIEELSKFIANIGIITEEEKNILIAIIDFVYNARKIGVKVNEQIVYIYTLAKIFGINDSEADAEILKMAMNNDKIGSPLT</sequence>
<evidence type="ECO:0000313" key="2">
    <source>
        <dbReference type="EMBL" id="HGM07136.1"/>
    </source>
</evidence>
<dbReference type="AlphaFoldDB" id="A0A7C4H4I2"/>
<dbReference type="EMBL" id="DTCA01000059">
    <property type="protein sequence ID" value="HGM07136.1"/>
    <property type="molecule type" value="Genomic_DNA"/>
</dbReference>
<reference evidence="2" key="1">
    <citation type="journal article" date="2020" name="mSystems">
        <title>Genome- and Community-Level Interaction Insights into Carbon Utilization and Element Cycling Functions of Hydrothermarchaeota in Hydrothermal Sediment.</title>
        <authorList>
            <person name="Zhou Z."/>
            <person name="Liu Y."/>
            <person name="Xu W."/>
            <person name="Pan J."/>
            <person name="Luo Z.H."/>
            <person name="Li M."/>
        </authorList>
    </citation>
    <scope>NUCLEOTIDE SEQUENCE [LARGE SCALE GENOMIC DNA]</scope>
    <source>
        <strain evidence="2">SpSt-658</strain>
    </source>
</reference>
<comment type="caution">
    <text evidence="2">The sequence shown here is derived from an EMBL/GenBank/DDBJ whole genome shotgun (WGS) entry which is preliminary data.</text>
</comment>
<feature type="coiled-coil region" evidence="1">
    <location>
        <begin position="87"/>
        <end position="114"/>
    </location>
</feature>
<keyword evidence="1" id="KW-0175">Coiled coil</keyword>
<organism evidence="2">
    <name type="scientific">Ignisphaera aggregans</name>
    <dbReference type="NCBI Taxonomy" id="334771"/>
    <lineage>
        <taxon>Archaea</taxon>
        <taxon>Thermoproteota</taxon>
        <taxon>Thermoprotei</taxon>
        <taxon>Desulfurococcales</taxon>
        <taxon>Desulfurococcaceae</taxon>
        <taxon>Ignisphaera</taxon>
    </lineage>
</organism>
<name>A0A7C4H4I2_9CREN</name>
<accession>A0A7C4H4I2</accession>
<proteinExistence type="predicted"/>
<protein>
    <submittedName>
        <fullName evidence="2">Uncharacterized protein</fullName>
    </submittedName>
</protein>
<evidence type="ECO:0000256" key="1">
    <source>
        <dbReference type="SAM" id="Coils"/>
    </source>
</evidence>
<gene>
    <name evidence="2" type="ORF">ENU31_01815</name>
</gene>